<evidence type="ECO:0000256" key="5">
    <source>
        <dbReference type="PIRSR" id="PIRSR036492-1"/>
    </source>
</evidence>
<dbReference type="Gene3D" id="3.40.605.10">
    <property type="entry name" value="Aldehyde Dehydrogenase, Chain A, domain 1"/>
    <property type="match status" value="1"/>
</dbReference>
<sequence length="461" mass="52241">MKNDMWEVFEQQREFFSTQKTHSIDFRVKQLKKLKNQINRYEEELLDALQKDLGKATTESFMTEIGLVYRHLDEMIKKLPKWGGRKKVSTPLFLWPAQSYTVQAPYGNTLILSPFNYPVLLTIDPLIGAIAGGNTAIVGMSEYTEATNFVLEVLISEVFPEHYIKFFTTSKELNQEVLSFKFDKIFFTGSEKVGKIILEKAAKNMTPVTLELGGKSPVIVTKYADLEIAADRIIWGKFINAGQTCVAPDYCLVDESIKASFIKLLNERITLFFGNSIKNSSDYGRIINDRSMNRLINIIKQDEPYLVTGGDYDLEKKYIEPTILSGKMNDSLASMSEEIFGPILPVLSYENLYEVIPFIKKQGQPLAFYPFSSDKDEIEFLINSVNFGGATINDTILHLANENLPFGGVGTSGMGSYHGIKSLESFSHTKSVLKRSTLLKIPLMFPPYTKEKDNIIRTFFK</sequence>
<evidence type="ECO:0000313" key="11">
    <source>
        <dbReference type="Proteomes" id="UP000288028"/>
    </source>
</evidence>
<reference evidence="10 11" key="1">
    <citation type="submission" date="2017-05" db="EMBL/GenBank/DDBJ databases">
        <title>Vagococcus spp. assemblies.</title>
        <authorList>
            <person name="Gulvik C.A."/>
        </authorList>
    </citation>
    <scope>NUCLEOTIDE SEQUENCE [LARGE SCALE GENOMIC DNA]</scope>
    <source>
        <strain evidence="10 11">SS1714</strain>
    </source>
</reference>
<evidence type="ECO:0000256" key="8">
    <source>
        <dbReference type="SAM" id="Coils"/>
    </source>
</evidence>
<evidence type="ECO:0000313" key="10">
    <source>
        <dbReference type="EMBL" id="RSU16436.1"/>
    </source>
</evidence>
<keyword evidence="11" id="KW-1185">Reference proteome</keyword>
<dbReference type="PROSITE" id="PS00687">
    <property type="entry name" value="ALDEHYDE_DEHYDR_GLU"/>
    <property type="match status" value="1"/>
</dbReference>
<dbReference type="GeneID" id="95580469"/>
<comment type="similarity">
    <text evidence="1 4 7">Belongs to the aldehyde dehydrogenase family.</text>
</comment>
<dbReference type="PANTHER" id="PTHR43570:SF16">
    <property type="entry name" value="ALDEHYDE DEHYDROGENASE TYPE III, ISOFORM Q"/>
    <property type="match status" value="1"/>
</dbReference>
<dbReference type="FunFam" id="3.40.309.10:FF:000003">
    <property type="entry name" value="Aldehyde dehydrogenase"/>
    <property type="match status" value="1"/>
</dbReference>
<keyword evidence="3" id="KW-0520">NAD</keyword>
<dbReference type="InterPro" id="IPR016161">
    <property type="entry name" value="Ald_DH/histidinol_DH"/>
</dbReference>
<evidence type="ECO:0000259" key="9">
    <source>
        <dbReference type="Pfam" id="PF00171"/>
    </source>
</evidence>
<dbReference type="EMBL" id="NGKB01000002">
    <property type="protein sequence ID" value="RSU16436.1"/>
    <property type="molecule type" value="Genomic_DNA"/>
</dbReference>
<accession>A0A430B7X9</accession>
<dbReference type="InterPro" id="IPR029510">
    <property type="entry name" value="Ald_DH_CS_GLU"/>
</dbReference>
<dbReference type="Gene3D" id="3.40.309.10">
    <property type="entry name" value="Aldehyde Dehydrogenase, Chain A, domain 2"/>
    <property type="match status" value="1"/>
</dbReference>
<keyword evidence="2 4" id="KW-0560">Oxidoreductase</keyword>
<protein>
    <recommendedName>
        <fullName evidence="4">Aldehyde dehydrogenase</fullName>
    </recommendedName>
</protein>
<name>A0A430B7X9_9ENTE</name>
<dbReference type="InterPro" id="IPR015590">
    <property type="entry name" value="Aldehyde_DH_dom"/>
</dbReference>
<evidence type="ECO:0000256" key="1">
    <source>
        <dbReference type="ARBA" id="ARBA00009986"/>
    </source>
</evidence>
<dbReference type="PIRSF" id="PIRSF036492">
    <property type="entry name" value="ALDH"/>
    <property type="match status" value="1"/>
</dbReference>
<dbReference type="Pfam" id="PF00171">
    <property type="entry name" value="Aldedh"/>
    <property type="match status" value="1"/>
</dbReference>
<dbReference type="GO" id="GO:0005737">
    <property type="term" value="C:cytoplasm"/>
    <property type="evidence" value="ECO:0007669"/>
    <property type="project" value="TreeGrafter"/>
</dbReference>
<dbReference type="PROSITE" id="PS00070">
    <property type="entry name" value="ALDEHYDE_DEHYDR_CYS"/>
    <property type="match status" value="1"/>
</dbReference>
<dbReference type="RefSeq" id="WP_185847399.1">
    <property type="nucleotide sequence ID" value="NZ_CP060720.1"/>
</dbReference>
<feature type="active site" evidence="5">
    <location>
        <position position="245"/>
    </location>
</feature>
<dbReference type="InterPro" id="IPR016162">
    <property type="entry name" value="Ald_DH_N"/>
</dbReference>
<evidence type="ECO:0000256" key="4">
    <source>
        <dbReference type="PIRNR" id="PIRNR036492"/>
    </source>
</evidence>
<comment type="caution">
    <text evidence="10">The sequence shown here is derived from an EMBL/GenBank/DDBJ whole genome shotgun (WGS) entry which is preliminary data.</text>
</comment>
<dbReference type="InterPro" id="IPR012394">
    <property type="entry name" value="Aldehyde_DH_NAD(P)"/>
</dbReference>
<dbReference type="Proteomes" id="UP000288028">
    <property type="component" value="Unassembled WGS sequence"/>
</dbReference>
<keyword evidence="8" id="KW-0175">Coiled coil</keyword>
<dbReference type="GO" id="GO:0004029">
    <property type="term" value="F:aldehyde dehydrogenase (NAD+) activity"/>
    <property type="evidence" value="ECO:0007669"/>
    <property type="project" value="TreeGrafter"/>
</dbReference>
<evidence type="ECO:0000256" key="7">
    <source>
        <dbReference type="RuleBase" id="RU003345"/>
    </source>
</evidence>
<feature type="active site" evidence="5 6">
    <location>
        <position position="211"/>
    </location>
</feature>
<dbReference type="GO" id="GO:0006081">
    <property type="term" value="P:aldehyde metabolic process"/>
    <property type="evidence" value="ECO:0007669"/>
    <property type="project" value="InterPro"/>
</dbReference>
<proteinExistence type="inferred from homology"/>
<dbReference type="SUPFAM" id="SSF53720">
    <property type="entry name" value="ALDH-like"/>
    <property type="match status" value="1"/>
</dbReference>
<gene>
    <name evidence="10" type="ORF">CBF28_02595</name>
</gene>
<evidence type="ECO:0000256" key="6">
    <source>
        <dbReference type="PROSITE-ProRule" id="PRU10007"/>
    </source>
</evidence>
<dbReference type="PANTHER" id="PTHR43570">
    <property type="entry name" value="ALDEHYDE DEHYDROGENASE"/>
    <property type="match status" value="1"/>
</dbReference>
<dbReference type="InterPro" id="IPR016163">
    <property type="entry name" value="Ald_DH_C"/>
</dbReference>
<evidence type="ECO:0000256" key="2">
    <source>
        <dbReference type="ARBA" id="ARBA00023002"/>
    </source>
</evidence>
<evidence type="ECO:0000256" key="3">
    <source>
        <dbReference type="ARBA" id="ARBA00023027"/>
    </source>
</evidence>
<dbReference type="InterPro" id="IPR016160">
    <property type="entry name" value="Ald_DH_CS_CYS"/>
</dbReference>
<organism evidence="10 11">
    <name type="scientific">Vagococcus carniphilus</name>
    <dbReference type="NCBI Taxonomy" id="218144"/>
    <lineage>
        <taxon>Bacteria</taxon>
        <taxon>Bacillati</taxon>
        <taxon>Bacillota</taxon>
        <taxon>Bacilli</taxon>
        <taxon>Lactobacillales</taxon>
        <taxon>Enterococcaceae</taxon>
        <taxon>Vagococcus</taxon>
    </lineage>
</organism>
<dbReference type="FunFam" id="3.40.605.10:FF:000004">
    <property type="entry name" value="Aldehyde dehydrogenase"/>
    <property type="match status" value="1"/>
</dbReference>
<feature type="coiled-coil region" evidence="8">
    <location>
        <begin position="24"/>
        <end position="51"/>
    </location>
</feature>
<feature type="domain" description="Aldehyde dehydrogenase" evidence="9">
    <location>
        <begin position="7"/>
        <end position="432"/>
    </location>
</feature>
<dbReference type="AlphaFoldDB" id="A0A430B7X9"/>